<evidence type="ECO:0000256" key="7">
    <source>
        <dbReference type="SAM" id="MobiDB-lite"/>
    </source>
</evidence>
<comment type="caution">
    <text evidence="12">The sequence shown here is derived from an EMBL/GenBank/DDBJ whole genome shotgun (WGS) entry which is preliminary data.</text>
</comment>
<evidence type="ECO:0000259" key="10">
    <source>
        <dbReference type="Pfam" id="PF25944"/>
    </source>
</evidence>
<dbReference type="Gene3D" id="2.40.420.20">
    <property type="match status" value="1"/>
</dbReference>
<feature type="domain" description="Multidrug resistance protein MdtA-like alpha-helical hairpin" evidence="8">
    <location>
        <begin position="116"/>
        <end position="185"/>
    </location>
</feature>
<dbReference type="InterPro" id="IPR058627">
    <property type="entry name" value="MdtA-like_C"/>
</dbReference>
<feature type="compositionally biased region" description="Polar residues" evidence="7">
    <location>
        <begin position="396"/>
        <end position="405"/>
    </location>
</feature>
<dbReference type="AlphaFoldDB" id="A0A2S9QAE5"/>
<evidence type="ECO:0000256" key="3">
    <source>
        <dbReference type="ARBA" id="ARBA00022448"/>
    </source>
</evidence>
<keyword evidence="3" id="KW-0813">Transport</keyword>
<proteinExistence type="inferred from homology"/>
<dbReference type="InterPro" id="IPR006143">
    <property type="entry name" value="RND_pump_MFP"/>
</dbReference>
<dbReference type="GO" id="GO:0015562">
    <property type="term" value="F:efflux transmembrane transporter activity"/>
    <property type="evidence" value="ECO:0007669"/>
    <property type="project" value="TreeGrafter"/>
</dbReference>
<dbReference type="Proteomes" id="UP000237682">
    <property type="component" value="Unassembled WGS sequence"/>
</dbReference>
<evidence type="ECO:0000259" key="11">
    <source>
        <dbReference type="Pfam" id="PF25967"/>
    </source>
</evidence>
<dbReference type="Gene3D" id="2.40.30.170">
    <property type="match status" value="1"/>
</dbReference>
<organism evidence="12 13">
    <name type="scientific">Labrys okinawensis</name>
    <dbReference type="NCBI Taxonomy" id="346911"/>
    <lineage>
        <taxon>Bacteria</taxon>
        <taxon>Pseudomonadati</taxon>
        <taxon>Pseudomonadota</taxon>
        <taxon>Alphaproteobacteria</taxon>
        <taxon>Hyphomicrobiales</taxon>
        <taxon>Xanthobacteraceae</taxon>
        <taxon>Labrys</taxon>
    </lineage>
</organism>
<dbReference type="Gene3D" id="1.10.287.470">
    <property type="entry name" value="Helix hairpin bin"/>
    <property type="match status" value="1"/>
</dbReference>
<keyword evidence="13" id="KW-1185">Reference proteome</keyword>
<dbReference type="NCBIfam" id="TIGR01730">
    <property type="entry name" value="RND_mfp"/>
    <property type="match status" value="1"/>
</dbReference>
<dbReference type="PANTHER" id="PTHR30469">
    <property type="entry name" value="MULTIDRUG RESISTANCE PROTEIN MDTA"/>
    <property type="match status" value="1"/>
</dbReference>
<protein>
    <submittedName>
        <fullName evidence="12">Efflux RND transporter periplasmic adaptor subunit</fullName>
    </submittedName>
</protein>
<feature type="domain" description="Multidrug resistance protein MdtA-like barrel-sandwich hybrid" evidence="9">
    <location>
        <begin position="76"/>
        <end position="217"/>
    </location>
</feature>
<dbReference type="OrthoDB" id="8435523at2"/>
<dbReference type="SUPFAM" id="SSF111369">
    <property type="entry name" value="HlyD-like secretion proteins"/>
    <property type="match status" value="1"/>
</dbReference>
<evidence type="ECO:0000256" key="2">
    <source>
        <dbReference type="ARBA" id="ARBA00009477"/>
    </source>
</evidence>
<feature type="domain" description="Multidrug resistance protein MdtA-like C-terminal permuted SH3" evidence="11">
    <location>
        <begin position="308"/>
        <end position="367"/>
    </location>
</feature>
<dbReference type="GO" id="GO:1990281">
    <property type="term" value="C:efflux pump complex"/>
    <property type="evidence" value="ECO:0007669"/>
    <property type="project" value="TreeGrafter"/>
</dbReference>
<feature type="region of interest" description="Disordered" evidence="7">
    <location>
        <begin position="381"/>
        <end position="405"/>
    </location>
</feature>
<dbReference type="InterPro" id="IPR058626">
    <property type="entry name" value="MdtA-like_b-barrel"/>
</dbReference>
<dbReference type="RefSeq" id="WP_105863616.1">
    <property type="nucleotide sequence ID" value="NZ_PUEJ01000006.1"/>
</dbReference>
<dbReference type="InterPro" id="IPR058624">
    <property type="entry name" value="MdtA-like_HH"/>
</dbReference>
<evidence type="ECO:0000256" key="6">
    <source>
        <dbReference type="ARBA" id="ARBA00023136"/>
    </source>
</evidence>
<evidence type="ECO:0000259" key="8">
    <source>
        <dbReference type="Pfam" id="PF25876"/>
    </source>
</evidence>
<dbReference type="Pfam" id="PF25876">
    <property type="entry name" value="HH_MFP_RND"/>
    <property type="match status" value="1"/>
</dbReference>
<keyword evidence="4" id="KW-1003">Cell membrane</keyword>
<dbReference type="PANTHER" id="PTHR30469:SF36">
    <property type="entry name" value="BLL3903 PROTEIN"/>
    <property type="match status" value="1"/>
</dbReference>
<comment type="subcellular location">
    <subcellularLocation>
        <location evidence="1">Cell membrane</location>
    </subcellularLocation>
</comment>
<comment type="similarity">
    <text evidence="2">Belongs to the membrane fusion protein (MFP) (TC 8.A.1) family.</text>
</comment>
<evidence type="ECO:0000256" key="4">
    <source>
        <dbReference type="ARBA" id="ARBA00022475"/>
    </source>
</evidence>
<keyword evidence="5" id="KW-0997">Cell inner membrane</keyword>
<dbReference type="Pfam" id="PF25944">
    <property type="entry name" value="Beta-barrel_RND"/>
    <property type="match status" value="1"/>
</dbReference>
<evidence type="ECO:0000256" key="5">
    <source>
        <dbReference type="ARBA" id="ARBA00022519"/>
    </source>
</evidence>
<dbReference type="Pfam" id="PF25917">
    <property type="entry name" value="BSH_RND"/>
    <property type="match status" value="1"/>
</dbReference>
<evidence type="ECO:0000256" key="1">
    <source>
        <dbReference type="ARBA" id="ARBA00004236"/>
    </source>
</evidence>
<evidence type="ECO:0000313" key="13">
    <source>
        <dbReference type="Proteomes" id="UP000237682"/>
    </source>
</evidence>
<gene>
    <name evidence="12" type="ORF">C5L14_19010</name>
</gene>
<keyword evidence="6" id="KW-0472">Membrane</keyword>
<feature type="domain" description="Multidrug resistance protein MdtA-like beta-barrel" evidence="10">
    <location>
        <begin position="222"/>
        <end position="305"/>
    </location>
</feature>
<sequence length="405" mass="42769">MNIERERRLRRWPAGLAILMVGLASYAAWRHLAQAAPATEAQAAPAAKVPVTFATAAKADYPVEVEGLGTVSPFKTVTVRSRVDGEITRVFFKQGQIVKQGDALVEIDKRPYQAALDQAIAKKAQDEASLRNDQLNLQRFQNLAQKSFESQQAVDTQQALVDQVKAQIQGDDAAIANARTNLDYTTIKAPFTGRTGFRQIDPGNIVHAADQNGIVTIAQLQPIAVQFTEPQDLLPAIAKAFDHGPAPVVALSSDGQTVLSHGTLAVIDNTVNQATGTISLKARFDNADNALWPGLSVDTRLLVDTLKQVLVVPEDAVQHGPSGLFAYVIGDDGKAVATPIQVSMSGNGRAVVSQGLSAGQKVVVSGQARLQNGAEVEARPLASADGKVAAQAAPQAGTNPTGKAD</sequence>
<dbReference type="EMBL" id="PUEJ01000006">
    <property type="protein sequence ID" value="PRH86322.1"/>
    <property type="molecule type" value="Genomic_DNA"/>
</dbReference>
<evidence type="ECO:0000313" key="12">
    <source>
        <dbReference type="EMBL" id="PRH86322.1"/>
    </source>
</evidence>
<evidence type="ECO:0000259" key="9">
    <source>
        <dbReference type="Pfam" id="PF25917"/>
    </source>
</evidence>
<name>A0A2S9QAE5_9HYPH</name>
<reference evidence="12 13" key="1">
    <citation type="submission" date="2018-02" db="EMBL/GenBank/DDBJ databases">
        <title>Whole genome sequencing of endophytic bacterium.</title>
        <authorList>
            <person name="Eedara R."/>
            <person name="Podile A.R."/>
        </authorList>
    </citation>
    <scope>NUCLEOTIDE SEQUENCE [LARGE SCALE GENOMIC DNA]</scope>
    <source>
        <strain evidence="12 13">RP1T</strain>
    </source>
</reference>
<dbReference type="Gene3D" id="2.40.50.100">
    <property type="match status" value="1"/>
</dbReference>
<dbReference type="Pfam" id="PF25967">
    <property type="entry name" value="RND-MFP_C"/>
    <property type="match status" value="1"/>
</dbReference>
<dbReference type="InterPro" id="IPR058625">
    <property type="entry name" value="MdtA-like_BSH"/>
</dbReference>
<accession>A0A2S9QAE5</accession>